<name>A0ABQ8FIT3_9FUNG</name>
<reference evidence="1 2" key="1">
    <citation type="submission" date="2021-02" db="EMBL/GenBank/DDBJ databases">
        <title>Variation within the Batrachochytrium salamandrivorans European outbreak.</title>
        <authorList>
            <person name="Kelly M."/>
            <person name="Pasmans F."/>
            <person name="Shea T.P."/>
            <person name="Munoz J.F."/>
            <person name="Carranza S."/>
            <person name="Cuomo C.A."/>
            <person name="Martel A."/>
        </authorList>
    </citation>
    <scope>NUCLEOTIDE SEQUENCE [LARGE SCALE GENOMIC DNA]</scope>
    <source>
        <strain evidence="1 2">AMFP18/2</strain>
    </source>
</reference>
<protein>
    <submittedName>
        <fullName evidence="1">Uncharacterized protein</fullName>
    </submittedName>
</protein>
<comment type="caution">
    <text evidence="1">The sequence shown here is derived from an EMBL/GenBank/DDBJ whole genome shotgun (WGS) entry which is preliminary data.</text>
</comment>
<dbReference type="InterPro" id="IPR006616">
    <property type="entry name" value="DM9_repeat"/>
</dbReference>
<gene>
    <name evidence="1" type="ORF">BASA50_003313</name>
</gene>
<evidence type="ECO:0000313" key="2">
    <source>
        <dbReference type="Proteomes" id="UP001648503"/>
    </source>
</evidence>
<dbReference type="EMBL" id="JAFCIX010000086">
    <property type="protein sequence ID" value="KAH6598993.1"/>
    <property type="molecule type" value="Genomic_DNA"/>
</dbReference>
<evidence type="ECO:0000313" key="1">
    <source>
        <dbReference type="EMBL" id="KAH6598993.1"/>
    </source>
</evidence>
<dbReference type="SMART" id="SM00696">
    <property type="entry name" value="DM9"/>
    <property type="match status" value="2"/>
</dbReference>
<sequence>MQFPQTKNKTWSRLQAVLRTCSHLLKGAGTVTARSRVWGSDPTEESQRQEPWTAGVSYDKNCIVKHCGSLFKSIKSSTDIPPTINGIPQSTYWAPLEKTMDSTHPTVKVAHDTPVPVYTLSPVTWVGTLGNSIPANAIVGGQEADGLPLYIARGWIEGGVHIGKASGLMWDGARISYKGKERIVRDYEILVGAQTAVHWVDTCNDFDPQSIGFVVLEGGREAAGSPLFIARAHVKGGSHIGKCGPGLKGAHIPYGGVERIEKTYQVLALTRDLE</sequence>
<dbReference type="PANTHER" id="PTHR31649">
    <property type="entry name" value="AGAP009604-PA"/>
    <property type="match status" value="1"/>
</dbReference>
<keyword evidence="2" id="KW-1185">Reference proteome</keyword>
<dbReference type="Pfam" id="PF11901">
    <property type="entry name" value="DM9"/>
    <property type="match status" value="2"/>
</dbReference>
<proteinExistence type="predicted"/>
<organism evidence="1 2">
    <name type="scientific">Batrachochytrium salamandrivorans</name>
    <dbReference type="NCBI Taxonomy" id="1357716"/>
    <lineage>
        <taxon>Eukaryota</taxon>
        <taxon>Fungi</taxon>
        <taxon>Fungi incertae sedis</taxon>
        <taxon>Chytridiomycota</taxon>
        <taxon>Chytridiomycota incertae sedis</taxon>
        <taxon>Chytridiomycetes</taxon>
        <taxon>Rhizophydiales</taxon>
        <taxon>Rhizophydiales incertae sedis</taxon>
        <taxon>Batrachochytrium</taxon>
    </lineage>
</organism>
<accession>A0ABQ8FIT3</accession>
<dbReference type="Proteomes" id="UP001648503">
    <property type="component" value="Unassembled WGS sequence"/>
</dbReference>
<dbReference type="PANTHER" id="PTHR31649:SF1">
    <property type="entry name" value="FARNESOIC ACID O-METHYL TRANSFERASE DOMAIN-CONTAINING PROTEIN"/>
    <property type="match status" value="1"/>
</dbReference>